<dbReference type="SMART" id="SM01383">
    <property type="entry name" value="Ribosomal_L2"/>
    <property type="match status" value="1"/>
</dbReference>
<evidence type="ECO:0000256" key="3">
    <source>
        <dbReference type="ARBA" id="ARBA00023274"/>
    </source>
</evidence>
<dbReference type="SUPFAM" id="SSF50104">
    <property type="entry name" value="Translation proteins SH3-like domain"/>
    <property type="match status" value="1"/>
</dbReference>
<dbReference type="GO" id="GO:0003723">
    <property type="term" value="F:RNA binding"/>
    <property type="evidence" value="ECO:0007669"/>
    <property type="project" value="InterPro"/>
</dbReference>
<proteinExistence type="inferred from homology"/>
<keyword evidence="3" id="KW-0687">Ribonucleoprotein</keyword>
<dbReference type="RefSeq" id="YP_009370735.1">
    <property type="nucleotide sequence ID" value="NC_034794.1"/>
</dbReference>
<evidence type="ECO:0000259" key="5">
    <source>
        <dbReference type="SMART" id="SM01382"/>
    </source>
</evidence>
<dbReference type="Gene3D" id="2.40.50.140">
    <property type="entry name" value="Nucleic acid-binding proteins"/>
    <property type="match status" value="1"/>
</dbReference>
<dbReference type="PIRSF" id="PIRSF002158">
    <property type="entry name" value="Ribosomal_L2"/>
    <property type="match status" value="1"/>
</dbReference>
<dbReference type="GO" id="GO:0003735">
    <property type="term" value="F:structural constituent of ribosome"/>
    <property type="evidence" value="ECO:0007669"/>
    <property type="project" value="InterPro"/>
</dbReference>
<evidence type="ECO:0000256" key="4">
    <source>
        <dbReference type="SAM" id="MobiDB-lite"/>
    </source>
</evidence>
<keyword evidence="2 7" id="KW-0689">Ribosomal protein</keyword>
<evidence type="ECO:0000259" key="6">
    <source>
        <dbReference type="SMART" id="SM01383"/>
    </source>
</evidence>
<geneLocation type="mitochondrion" evidence="7"/>
<dbReference type="Gene3D" id="4.10.950.10">
    <property type="entry name" value="Ribosomal protein L2, domain 3"/>
    <property type="match status" value="1"/>
</dbReference>
<dbReference type="GO" id="GO:0005762">
    <property type="term" value="C:mitochondrial large ribosomal subunit"/>
    <property type="evidence" value="ECO:0007669"/>
    <property type="project" value="TreeGrafter"/>
</dbReference>
<dbReference type="AlphaFoldDB" id="A0A1W5QGS8"/>
<evidence type="ECO:0000256" key="1">
    <source>
        <dbReference type="ARBA" id="ARBA00005636"/>
    </source>
</evidence>
<dbReference type="Pfam" id="PF03947">
    <property type="entry name" value="Ribosomal_L2_C"/>
    <property type="match status" value="1"/>
</dbReference>
<name>A0A1W5QGS8_9EUKA</name>
<reference evidence="7" key="1">
    <citation type="journal article" date="2017" name="Genome Biol. Evol.">
        <title>Mitochondrial Genome Evolution and a Novel RNA Editing System in Deep-Branching Heteroloboseids.</title>
        <authorList>
            <person name="Yang J."/>
            <person name="Harding T."/>
            <person name="Kamikawa R."/>
            <person name="Simpson A.G.B."/>
            <person name="Roger A.J."/>
        </authorList>
    </citation>
    <scope>NUCLEOTIDE SEQUENCE</scope>
</reference>
<evidence type="ECO:0000256" key="2">
    <source>
        <dbReference type="ARBA" id="ARBA00022980"/>
    </source>
</evidence>
<dbReference type="SUPFAM" id="SSF50249">
    <property type="entry name" value="Nucleic acid-binding proteins"/>
    <property type="match status" value="1"/>
</dbReference>
<keyword evidence="7" id="KW-0496">Mitochondrion</keyword>
<feature type="region of interest" description="Disordered" evidence="4">
    <location>
        <begin position="230"/>
        <end position="268"/>
    </location>
</feature>
<dbReference type="InterPro" id="IPR012340">
    <property type="entry name" value="NA-bd_OB-fold"/>
</dbReference>
<feature type="domain" description="Large ribosomal subunit protein uL2 C-terminal" evidence="5">
    <location>
        <begin position="126"/>
        <end position="252"/>
    </location>
</feature>
<dbReference type="InterPro" id="IPR002171">
    <property type="entry name" value="Ribosomal_uL2"/>
</dbReference>
<dbReference type="PANTHER" id="PTHR13691:SF5">
    <property type="entry name" value="LARGE RIBOSOMAL SUBUNIT PROTEIN UL2M"/>
    <property type="match status" value="1"/>
</dbReference>
<dbReference type="Gene3D" id="2.30.30.30">
    <property type="match status" value="1"/>
</dbReference>
<protein>
    <submittedName>
        <fullName evidence="7">Ribosomal protein L12</fullName>
    </submittedName>
</protein>
<dbReference type="InterPro" id="IPR008991">
    <property type="entry name" value="Translation_prot_SH3-like_sf"/>
</dbReference>
<organism evidence="7">
    <name type="scientific">Eukaryota sp. BB2</name>
    <dbReference type="NCBI Taxonomy" id="1949062"/>
    <lineage>
        <taxon>Eukaryota</taxon>
    </lineage>
</organism>
<evidence type="ECO:0000313" key="7">
    <source>
        <dbReference type="EMBL" id="AQL10443.1"/>
    </source>
</evidence>
<sequence length="268" mass="29823">MKIYSPITSSQRHKCLISRHLLWKGKSLKTLTKGSHHFSGRNSHGRITVRYRGSRVHKKYRFIDNKRIFGGIPAMVVHIEYDPNRSSFIALLLYYNGVYSYILSPNQLLPGCFVFSGRIVRSKTLYSIGFSGMLNDFSIGSFIHNIALQPKAGGKLVRSAGTYAQLLKKDLDGYCLVKLPSGEKRLISQFAIATLGVVSNVSHRDEYSAKAGRSILMGRKPHVRGMAMNPVDHPHGGATSGGKIPVTPWNKITKGQSTRKRPNVLISK</sequence>
<dbReference type="PANTHER" id="PTHR13691">
    <property type="entry name" value="RIBOSOMAL PROTEIN L2"/>
    <property type="match status" value="1"/>
</dbReference>
<dbReference type="EMBL" id="KY379823">
    <property type="protein sequence ID" value="AQL10443.1"/>
    <property type="molecule type" value="Genomic_DNA"/>
</dbReference>
<dbReference type="SMART" id="SM01382">
    <property type="entry name" value="Ribosomal_L2_C"/>
    <property type="match status" value="1"/>
</dbReference>
<dbReference type="Pfam" id="PF00181">
    <property type="entry name" value="Ribosomal_L2_N"/>
    <property type="match status" value="1"/>
</dbReference>
<dbReference type="InterPro" id="IPR022669">
    <property type="entry name" value="Ribosomal_uL2_C"/>
</dbReference>
<dbReference type="NCBIfam" id="TIGR01171">
    <property type="entry name" value="rplB_bact"/>
    <property type="match status" value="1"/>
</dbReference>
<dbReference type="InterPro" id="IPR014726">
    <property type="entry name" value="Ribosomal_uL2_dom3"/>
</dbReference>
<dbReference type="InterPro" id="IPR014722">
    <property type="entry name" value="Rib_uL2_dom2"/>
</dbReference>
<dbReference type="GO" id="GO:0016740">
    <property type="term" value="F:transferase activity"/>
    <property type="evidence" value="ECO:0007669"/>
    <property type="project" value="InterPro"/>
</dbReference>
<dbReference type="GO" id="GO:0032543">
    <property type="term" value="P:mitochondrial translation"/>
    <property type="evidence" value="ECO:0007669"/>
    <property type="project" value="TreeGrafter"/>
</dbReference>
<gene>
    <name evidence="7" type="primary">rpl2</name>
</gene>
<dbReference type="InterPro" id="IPR005880">
    <property type="entry name" value="Ribosomal_uL2_bac/org-type"/>
</dbReference>
<accession>A0A1W5QGS8</accession>
<feature type="domain" description="Large ribosomal subunit protein uL2 RNA-binding" evidence="6">
    <location>
        <begin position="40"/>
        <end position="116"/>
    </location>
</feature>
<comment type="similarity">
    <text evidence="1">Belongs to the universal ribosomal protein uL2 family.</text>
</comment>
<dbReference type="InterPro" id="IPR022666">
    <property type="entry name" value="Ribosomal_uL2_RNA-bd_dom"/>
</dbReference>
<dbReference type="GeneID" id="32888026"/>